<name>W4LA37_ENTF1</name>
<gene>
    <name evidence="1" type="ORF">ETSY1_33035</name>
</gene>
<protein>
    <submittedName>
        <fullName evidence="1">Uncharacterized protein</fullName>
    </submittedName>
</protein>
<organism evidence="1 2">
    <name type="scientific">Entotheonella factor</name>
    <dbReference type="NCBI Taxonomy" id="1429438"/>
    <lineage>
        <taxon>Bacteria</taxon>
        <taxon>Pseudomonadati</taxon>
        <taxon>Nitrospinota/Tectimicrobiota group</taxon>
        <taxon>Candidatus Tectimicrobiota</taxon>
        <taxon>Candidatus Entotheonellia</taxon>
        <taxon>Candidatus Entotheonellales</taxon>
        <taxon>Candidatus Entotheonellaceae</taxon>
        <taxon>Candidatus Entotheonella</taxon>
    </lineage>
</organism>
<reference evidence="1 2" key="1">
    <citation type="journal article" date="2014" name="Nature">
        <title>An environmental bacterial taxon with a large and distinct metabolic repertoire.</title>
        <authorList>
            <person name="Wilson M.C."/>
            <person name="Mori T."/>
            <person name="Ruckert C."/>
            <person name="Uria A.R."/>
            <person name="Helf M.J."/>
            <person name="Takada K."/>
            <person name="Gernert C."/>
            <person name="Steffens U.A."/>
            <person name="Heycke N."/>
            <person name="Schmitt S."/>
            <person name="Rinke C."/>
            <person name="Helfrich E.J."/>
            <person name="Brachmann A.O."/>
            <person name="Gurgui C."/>
            <person name="Wakimoto T."/>
            <person name="Kracht M."/>
            <person name="Crusemann M."/>
            <person name="Hentschel U."/>
            <person name="Abe I."/>
            <person name="Matsunaga S."/>
            <person name="Kalinowski J."/>
            <person name="Takeyama H."/>
            <person name="Piel J."/>
        </authorList>
    </citation>
    <scope>NUCLEOTIDE SEQUENCE [LARGE SCALE GENOMIC DNA]</scope>
    <source>
        <strain evidence="2">TSY1</strain>
    </source>
</reference>
<dbReference type="AlphaFoldDB" id="W4LA37"/>
<dbReference type="Proteomes" id="UP000019141">
    <property type="component" value="Unassembled WGS sequence"/>
</dbReference>
<evidence type="ECO:0000313" key="2">
    <source>
        <dbReference type="Proteomes" id="UP000019141"/>
    </source>
</evidence>
<proteinExistence type="predicted"/>
<keyword evidence="2" id="KW-1185">Reference proteome</keyword>
<dbReference type="HOGENOM" id="CLU_1430792_0_0_7"/>
<evidence type="ECO:0000313" key="1">
    <source>
        <dbReference type="EMBL" id="ETW94862.1"/>
    </source>
</evidence>
<feature type="non-terminal residue" evidence="1">
    <location>
        <position position="190"/>
    </location>
</feature>
<comment type="caution">
    <text evidence="1">The sequence shown here is derived from an EMBL/GenBank/DDBJ whole genome shotgun (WGS) entry which is preliminary data.</text>
</comment>
<dbReference type="EMBL" id="AZHW01000993">
    <property type="protein sequence ID" value="ETW94862.1"/>
    <property type="molecule type" value="Genomic_DNA"/>
</dbReference>
<accession>W4LA37</accession>
<sequence length="190" mass="21460">MPPPKGKSRKRTHLYEAPEELRRLFPAVSGNAINGLDEPEVRRPSPIYWHRTSMEAHGDLQDWMVENFNQHPELENIYRKGDRGPRHLDPVAPRATQESASDLTQQLKAFALSHEADLVGITPYQQIWTFEGYPEVQEQWVVMLGVVMDHAHLDTAPGVPSAQEVADKYNLGVRVAATVSNWIHSLVSGH</sequence>